<proteinExistence type="predicted"/>
<name>A0AAW2H5H2_9HYME</name>
<comment type="caution">
    <text evidence="2">The sequence shown here is derived from an EMBL/GenBank/DDBJ whole genome shotgun (WGS) entry which is preliminary data.</text>
</comment>
<dbReference type="Proteomes" id="UP001430953">
    <property type="component" value="Unassembled WGS sequence"/>
</dbReference>
<accession>A0AAW2H5H2</accession>
<protein>
    <submittedName>
        <fullName evidence="2">Uncharacterized protein</fullName>
    </submittedName>
</protein>
<feature type="compositionally biased region" description="Basic residues" evidence="1">
    <location>
        <begin position="16"/>
        <end position="33"/>
    </location>
</feature>
<evidence type="ECO:0000256" key="1">
    <source>
        <dbReference type="SAM" id="MobiDB-lite"/>
    </source>
</evidence>
<gene>
    <name evidence="2" type="ORF">PUN28_001539</name>
</gene>
<sequence length="47" mass="5541">MQEAAHKYARHLQALSRRKARQEGRWKKKKLRKIGSGEGRVVRGARR</sequence>
<dbReference type="AlphaFoldDB" id="A0AAW2H5H2"/>
<dbReference type="EMBL" id="JADYXP020000001">
    <property type="protein sequence ID" value="KAL0134825.1"/>
    <property type="molecule type" value="Genomic_DNA"/>
</dbReference>
<keyword evidence="3" id="KW-1185">Reference proteome</keyword>
<evidence type="ECO:0000313" key="2">
    <source>
        <dbReference type="EMBL" id="KAL0134825.1"/>
    </source>
</evidence>
<reference evidence="2 3" key="1">
    <citation type="submission" date="2023-03" db="EMBL/GenBank/DDBJ databases">
        <title>High recombination rates correlate with genetic variation in Cardiocondyla obscurior ants.</title>
        <authorList>
            <person name="Errbii M."/>
        </authorList>
    </citation>
    <scope>NUCLEOTIDE SEQUENCE [LARGE SCALE GENOMIC DNA]</scope>
    <source>
        <strain evidence="2">Alpha-2009</strain>
        <tissue evidence="2">Whole body</tissue>
    </source>
</reference>
<evidence type="ECO:0000313" key="3">
    <source>
        <dbReference type="Proteomes" id="UP001430953"/>
    </source>
</evidence>
<feature type="region of interest" description="Disordered" evidence="1">
    <location>
        <begin position="1"/>
        <end position="47"/>
    </location>
</feature>
<organism evidence="2 3">
    <name type="scientific">Cardiocondyla obscurior</name>
    <dbReference type="NCBI Taxonomy" id="286306"/>
    <lineage>
        <taxon>Eukaryota</taxon>
        <taxon>Metazoa</taxon>
        <taxon>Ecdysozoa</taxon>
        <taxon>Arthropoda</taxon>
        <taxon>Hexapoda</taxon>
        <taxon>Insecta</taxon>
        <taxon>Pterygota</taxon>
        <taxon>Neoptera</taxon>
        <taxon>Endopterygota</taxon>
        <taxon>Hymenoptera</taxon>
        <taxon>Apocrita</taxon>
        <taxon>Aculeata</taxon>
        <taxon>Formicoidea</taxon>
        <taxon>Formicidae</taxon>
        <taxon>Myrmicinae</taxon>
        <taxon>Cardiocondyla</taxon>
    </lineage>
</organism>